<dbReference type="AlphaFoldDB" id="A0A0L8FY82"/>
<dbReference type="InterPro" id="IPR003609">
    <property type="entry name" value="Pan_app"/>
</dbReference>
<reference evidence="2" key="1">
    <citation type="submission" date="2015-07" db="EMBL/GenBank/DDBJ databases">
        <title>MeaNS - Measles Nucleotide Surveillance Program.</title>
        <authorList>
            <person name="Tran T."/>
            <person name="Druce J."/>
        </authorList>
    </citation>
    <scope>NUCLEOTIDE SEQUENCE</scope>
    <source>
        <strain evidence="2">UCB-OBI-ISO-001</strain>
        <tissue evidence="2">Gonad</tissue>
    </source>
</reference>
<dbReference type="PROSITE" id="PS50948">
    <property type="entry name" value="PAN"/>
    <property type="match status" value="1"/>
</dbReference>
<evidence type="ECO:0000259" key="1">
    <source>
        <dbReference type="PROSITE" id="PS50948"/>
    </source>
</evidence>
<sequence length="207" mass="24047">MASRTGLSACTKVLFGEITTSKCLCSRIKTTKHTTSVEDCALRCILHNACEYFSYCNGSCYMHRSFYDREIRDYACNCSSYILLSGNGNNRQKVFKMTKDSFIRTPIYLYWDKLPIEKVEFRFKKEDGDDVEFIFNGTGTNSTSWFQKDKLNKNPFNSQNPQTVTFNANFSYPNFIIEYENEHWLEARRESGNNEKYVMSHKAGSSK</sequence>
<protein>
    <recommendedName>
        <fullName evidence="1">Apple domain-containing protein</fullName>
    </recommendedName>
</protein>
<accession>A0A0L8FY82</accession>
<proteinExistence type="predicted"/>
<gene>
    <name evidence="2" type="ORF">OCBIM_22004222mg</name>
</gene>
<name>A0A0L8FY82_OCTBM</name>
<feature type="domain" description="Apple" evidence="1">
    <location>
        <begin position="10"/>
        <end position="78"/>
    </location>
</feature>
<organism evidence="2">
    <name type="scientific">Octopus bimaculoides</name>
    <name type="common">California two-spotted octopus</name>
    <dbReference type="NCBI Taxonomy" id="37653"/>
    <lineage>
        <taxon>Eukaryota</taxon>
        <taxon>Metazoa</taxon>
        <taxon>Spiralia</taxon>
        <taxon>Lophotrochozoa</taxon>
        <taxon>Mollusca</taxon>
        <taxon>Cephalopoda</taxon>
        <taxon>Coleoidea</taxon>
        <taxon>Octopodiformes</taxon>
        <taxon>Octopoda</taxon>
        <taxon>Incirrata</taxon>
        <taxon>Octopodidae</taxon>
        <taxon>Octopus</taxon>
    </lineage>
</organism>
<dbReference type="EMBL" id="KQ425237">
    <property type="protein sequence ID" value="KOF69691.1"/>
    <property type="molecule type" value="Genomic_DNA"/>
</dbReference>
<dbReference type="OrthoDB" id="10369674at2759"/>
<evidence type="ECO:0000313" key="2">
    <source>
        <dbReference type="EMBL" id="KOF69691.1"/>
    </source>
</evidence>